<dbReference type="Gramene" id="Pp3c14_4190V3.1">
    <property type="protein sequence ID" value="Pp3c14_4190V3.1"/>
    <property type="gene ID" value="Pp3c14_4190"/>
</dbReference>
<evidence type="ECO:0000313" key="11">
    <source>
        <dbReference type="EnsemblPlants" id="Pp3c14_4190V3.1"/>
    </source>
</evidence>
<feature type="transmembrane region" description="Helical" evidence="8">
    <location>
        <begin position="108"/>
        <end position="132"/>
    </location>
</feature>
<keyword evidence="5 8" id="KW-0812">Transmembrane</keyword>
<keyword evidence="12" id="KW-1185">Reference proteome</keyword>
<evidence type="ECO:0000256" key="2">
    <source>
        <dbReference type="ARBA" id="ARBA00007651"/>
    </source>
</evidence>
<dbReference type="GO" id="GO:0016020">
    <property type="term" value="C:membrane"/>
    <property type="evidence" value="ECO:0000318"/>
    <property type="project" value="GO_Central"/>
</dbReference>
<dbReference type="GO" id="GO:0005886">
    <property type="term" value="C:plasma membrane"/>
    <property type="evidence" value="ECO:0007669"/>
    <property type="project" value="UniProtKB-SubCell"/>
</dbReference>
<feature type="transmembrane region" description="Helical" evidence="8">
    <location>
        <begin position="190"/>
        <end position="210"/>
    </location>
</feature>
<dbReference type="PANTHER" id="PTHR32021:SF1">
    <property type="entry name" value="CASP-LIKE PROTEIN 5A1"/>
    <property type="match status" value="1"/>
</dbReference>
<accession>A0A2K1JGE4</accession>
<comment type="similarity">
    <text evidence="2 8">Belongs to the Casparian strip membrane proteins (CASP) family.</text>
</comment>
<evidence type="ECO:0000313" key="10">
    <source>
        <dbReference type="EMBL" id="PNR40588.1"/>
    </source>
</evidence>
<dbReference type="KEGG" id="ppp:112291097"/>
<evidence type="ECO:0000256" key="5">
    <source>
        <dbReference type="ARBA" id="ARBA00022692"/>
    </source>
</evidence>
<evidence type="ECO:0000256" key="3">
    <source>
        <dbReference type="ARBA" id="ARBA00011489"/>
    </source>
</evidence>
<dbReference type="Proteomes" id="UP000006727">
    <property type="component" value="Chromosome 14"/>
</dbReference>
<keyword evidence="6 8" id="KW-1133">Transmembrane helix</keyword>
<evidence type="ECO:0000259" key="9">
    <source>
        <dbReference type="Pfam" id="PF04535"/>
    </source>
</evidence>
<proteinExistence type="inferred from homology"/>
<reference evidence="10 12" key="1">
    <citation type="journal article" date="2008" name="Science">
        <title>The Physcomitrella genome reveals evolutionary insights into the conquest of land by plants.</title>
        <authorList>
            <person name="Rensing S."/>
            <person name="Lang D."/>
            <person name="Zimmer A."/>
            <person name="Terry A."/>
            <person name="Salamov A."/>
            <person name="Shapiro H."/>
            <person name="Nishiyama T."/>
            <person name="Perroud P.-F."/>
            <person name="Lindquist E."/>
            <person name="Kamisugi Y."/>
            <person name="Tanahashi T."/>
            <person name="Sakakibara K."/>
            <person name="Fujita T."/>
            <person name="Oishi K."/>
            <person name="Shin-I T."/>
            <person name="Kuroki Y."/>
            <person name="Toyoda A."/>
            <person name="Suzuki Y."/>
            <person name="Hashimoto A."/>
            <person name="Yamaguchi K."/>
            <person name="Sugano A."/>
            <person name="Kohara Y."/>
            <person name="Fujiyama A."/>
            <person name="Anterola A."/>
            <person name="Aoki S."/>
            <person name="Ashton N."/>
            <person name="Barbazuk W.B."/>
            <person name="Barker E."/>
            <person name="Bennetzen J."/>
            <person name="Bezanilla M."/>
            <person name="Blankenship R."/>
            <person name="Cho S.H."/>
            <person name="Dutcher S."/>
            <person name="Estelle M."/>
            <person name="Fawcett J.A."/>
            <person name="Gundlach H."/>
            <person name="Hanada K."/>
            <person name="Heyl A."/>
            <person name="Hicks K.A."/>
            <person name="Hugh J."/>
            <person name="Lohr M."/>
            <person name="Mayer K."/>
            <person name="Melkozernov A."/>
            <person name="Murata T."/>
            <person name="Nelson D."/>
            <person name="Pils B."/>
            <person name="Prigge M."/>
            <person name="Reiss B."/>
            <person name="Renner T."/>
            <person name="Rombauts S."/>
            <person name="Rushton P."/>
            <person name="Sanderfoot A."/>
            <person name="Schween G."/>
            <person name="Shiu S.-H."/>
            <person name="Stueber K."/>
            <person name="Theodoulou F.L."/>
            <person name="Tu H."/>
            <person name="Van de Peer Y."/>
            <person name="Verrier P.J."/>
            <person name="Waters E."/>
            <person name="Wood A."/>
            <person name="Yang L."/>
            <person name="Cove D."/>
            <person name="Cuming A."/>
            <person name="Hasebe M."/>
            <person name="Lucas S."/>
            <person name="Mishler D.B."/>
            <person name="Reski R."/>
            <person name="Grigoriev I."/>
            <person name="Quatrano R.S."/>
            <person name="Boore J.L."/>
        </authorList>
    </citation>
    <scope>NUCLEOTIDE SEQUENCE [LARGE SCALE GENOMIC DNA]</scope>
    <source>
        <strain evidence="11 12">cv. Gransden 2004</strain>
    </source>
</reference>
<evidence type="ECO:0000313" key="12">
    <source>
        <dbReference type="Proteomes" id="UP000006727"/>
    </source>
</evidence>
<dbReference type="InterPro" id="IPR045009">
    <property type="entry name" value="CASPL-5"/>
</dbReference>
<dbReference type="Gramene" id="Pp3c14_4190V3.3">
    <property type="protein sequence ID" value="Pp3c14_4190V3.3"/>
    <property type="gene ID" value="Pp3c14_4190"/>
</dbReference>
<evidence type="ECO:0000256" key="7">
    <source>
        <dbReference type="ARBA" id="ARBA00023136"/>
    </source>
</evidence>
<dbReference type="Pfam" id="PF04535">
    <property type="entry name" value="CASP_dom"/>
    <property type="match status" value="1"/>
</dbReference>
<dbReference type="AlphaFoldDB" id="A0A2K1JGE4"/>
<evidence type="ECO:0000256" key="6">
    <source>
        <dbReference type="ARBA" id="ARBA00022989"/>
    </source>
</evidence>
<comment type="subcellular location">
    <subcellularLocation>
        <location evidence="1 8">Cell membrane</location>
        <topology evidence="1 8">Multi-pass membrane protein</topology>
    </subcellularLocation>
</comment>
<feature type="transmembrane region" description="Helical" evidence="8">
    <location>
        <begin position="83"/>
        <end position="102"/>
    </location>
</feature>
<dbReference type="EMBL" id="ABEU02000014">
    <property type="protein sequence ID" value="PNR40588.1"/>
    <property type="molecule type" value="Genomic_DNA"/>
</dbReference>
<dbReference type="EnsemblPlants" id="Pp3c14_4190V3.1">
    <property type="protein sequence ID" value="Pp3c14_4190V3.1"/>
    <property type="gene ID" value="Pp3c14_4190"/>
</dbReference>
<evidence type="ECO:0000256" key="4">
    <source>
        <dbReference type="ARBA" id="ARBA00022475"/>
    </source>
</evidence>
<dbReference type="RefSeq" id="XP_024393857.1">
    <property type="nucleotide sequence ID" value="XM_024538089.2"/>
</dbReference>
<dbReference type="OrthoDB" id="828022at2759"/>
<dbReference type="PaxDb" id="3218-PP1S126_117V6.1"/>
<evidence type="ECO:0000256" key="8">
    <source>
        <dbReference type="RuleBase" id="RU361233"/>
    </source>
</evidence>
<protein>
    <recommendedName>
        <fullName evidence="8">CASP-like protein</fullName>
    </recommendedName>
</protein>
<dbReference type="EnsemblPlants" id="Pp3c14_4190V3.3">
    <property type="protein sequence ID" value="Pp3c14_4190V3.3"/>
    <property type="gene ID" value="Pp3c14_4190"/>
</dbReference>
<name>A0A2K1JGE4_PHYPA</name>
<reference evidence="11" key="3">
    <citation type="submission" date="2020-12" db="UniProtKB">
        <authorList>
            <consortium name="EnsemblPlants"/>
        </authorList>
    </citation>
    <scope>IDENTIFICATION</scope>
</reference>
<dbReference type="PANTHER" id="PTHR32021">
    <property type="entry name" value="CASP-LIKE PROTEIN 5B3"/>
    <property type="match status" value="1"/>
</dbReference>
<gene>
    <name evidence="11" type="primary">LOC112291097</name>
    <name evidence="10" type="ORF">PHYPA_017991</name>
</gene>
<keyword evidence="7 8" id="KW-0472">Membrane</keyword>
<keyword evidence="4 8" id="KW-1003">Cell membrane</keyword>
<dbReference type="InterPro" id="IPR006702">
    <property type="entry name" value="CASP_dom"/>
</dbReference>
<feature type="transmembrane region" description="Helical" evidence="8">
    <location>
        <begin position="144"/>
        <end position="170"/>
    </location>
</feature>
<organism evidence="10">
    <name type="scientific">Physcomitrium patens</name>
    <name type="common">Spreading-leaved earth moss</name>
    <name type="synonym">Physcomitrella patens</name>
    <dbReference type="NCBI Taxonomy" id="3218"/>
    <lineage>
        <taxon>Eukaryota</taxon>
        <taxon>Viridiplantae</taxon>
        <taxon>Streptophyta</taxon>
        <taxon>Embryophyta</taxon>
        <taxon>Bryophyta</taxon>
        <taxon>Bryophytina</taxon>
        <taxon>Bryopsida</taxon>
        <taxon>Funariidae</taxon>
        <taxon>Funariales</taxon>
        <taxon>Funariaceae</taxon>
        <taxon>Physcomitrium</taxon>
    </lineage>
</organism>
<sequence>MGSVSRFVCRHLRMNLVMESGCTNRGEGPLRCVILPRSPQVKATCPLHKPVDVVRQGCTPPAAFNLKALPCIPGSKGGAVTRVCQITFAFIGFMIIIKIRGYHSITAFQYFVTATMFQCIWSAVLLAVDIYAIHTESCLHYCCLVNLFAIGDWVTSMMVFAAACAVAGISTLIDDDLNQCPQNHCTRYEAAAAMAFCAWFFSTISLFYSFRLQTLQYA</sequence>
<dbReference type="GeneID" id="112291097"/>
<comment type="subunit">
    <text evidence="3 8">Homodimer and heterodimers.</text>
</comment>
<reference evidence="10 12" key="2">
    <citation type="journal article" date="2018" name="Plant J.">
        <title>The Physcomitrella patens chromosome-scale assembly reveals moss genome structure and evolution.</title>
        <authorList>
            <person name="Lang D."/>
            <person name="Ullrich K.K."/>
            <person name="Murat F."/>
            <person name="Fuchs J."/>
            <person name="Jenkins J."/>
            <person name="Haas F.B."/>
            <person name="Piednoel M."/>
            <person name="Gundlach H."/>
            <person name="Van Bel M."/>
            <person name="Meyberg R."/>
            <person name="Vives C."/>
            <person name="Morata J."/>
            <person name="Symeonidi A."/>
            <person name="Hiss M."/>
            <person name="Muchero W."/>
            <person name="Kamisugi Y."/>
            <person name="Saleh O."/>
            <person name="Blanc G."/>
            <person name="Decker E.L."/>
            <person name="van Gessel N."/>
            <person name="Grimwood J."/>
            <person name="Hayes R.D."/>
            <person name="Graham S.W."/>
            <person name="Gunter L.E."/>
            <person name="McDaniel S.F."/>
            <person name="Hoernstein S.N.W."/>
            <person name="Larsson A."/>
            <person name="Li F.W."/>
            <person name="Perroud P.F."/>
            <person name="Phillips J."/>
            <person name="Ranjan P."/>
            <person name="Rokshar D.S."/>
            <person name="Rothfels C.J."/>
            <person name="Schneider L."/>
            <person name="Shu S."/>
            <person name="Stevenson D.W."/>
            <person name="Thummler F."/>
            <person name="Tillich M."/>
            <person name="Villarreal Aguilar J.C."/>
            <person name="Widiez T."/>
            <person name="Wong G.K."/>
            <person name="Wymore A."/>
            <person name="Zhang Y."/>
            <person name="Zimmer A.D."/>
            <person name="Quatrano R.S."/>
            <person name="Mayer K.F.X."/>
            <person name="Goodstein D."/>
            <person name="Casacuberta J.M."/>
            <person name="Vandepoele K."/>
            <person name="Reski R."/>
            <person name="Cuming A.C."/>
            <person name="Tuskan G.A."/>
            <person name="Maumus F."/>
            <person name="Salse J."/>
            <person name="Schmutz J."/>
            <person name="Rensing S.A."/>
        </authorList>
    </citation>
    <scope>NUCLEOTIDE SEQUENCE [LARGE SCALE GENOMIC DNA]</scope>
    <source>
        <strain evidence="11 12">cv. Gransden 2004</strain>
    </source>
</reference>
<feature type="domain" description="Casparian strip membrane protein" evidence="9">
    <location>
        <begin position="75"/>
        <end position="201"/>
    </location>
</feature>
<evidence type="ECO:0000256" key="1">
    <source>
        <dbReference type="ARBA" id="ARBA00004651"/>
    </source>
</evidence>